<feature type="non-terminal residue" evidence="1">
    <location>
        <position position="1"/>
    </location>
</feature>
<evidence type="ECO:0000313" key="2">
    <source>
        <dbReference type="Proteomes" id="UP000471648"/>
    </source>
</evidence>
<organism evidence="1 2">
    <name type="scientific">Streptomyces microflavus</name>
    <name type="common">Streptomyces lipmanii</name>
    <dbReference type="NCBI Taxonomy" id="1919"/>
    <lineage>
        <taxon>Bacteria</taxon>
        <taxon>Bacillati</taxon>
        <taxon>Actinomycetota</taxon>
        <taxon>Actinomycetes</taxon>
        <taxon>Kitasatosporales</taxon>
        <taxon>Streptomycetaceae</taxon>
        <taxon>Streptomyces</taxon>
    </lineage>
</organism>
<dbReference type="AlphaFoldDB" id="A0A6N9VMS2"/>
<keyword evidence="1" id="KW-0503">Monooxygenase</keyword>
<dbReference type="SUPFAM" id="SSF51412">
    <property type="entry name" value="Inosine monophosphate dehydrogenase (IMPDH)"/>
    <property type="match status" value="1"/>
</dbReference>
<dbReference type="PANTHER" id="PTHR42747:SF3">
    <property type="entry name" value="NITRONATE MONOOXYGENASE-RELATED"/>
    <property type="match status" value="1"/>
</dbReference>
<dbReference type="Gene3D" id="3.20.20.70">
    <property type="entry name" value="Aldolase class I"/>
    <property type="match status" value="1"/>
</dbReference>
<dbReference type="Pfam" id="PF03060">
    <property type="entry name" value="NMO"/>
    <property type="match status" value="1"/>
</dbReference>
<name>A0A6N9VMS2_STRMI</name>
<accession>A0A6N9VMS2</accession>
<dbReference type="EMBL" id="JAAGME010001629">
    <property type="protein sequence ID" value="NEB72795.1"/>
    <property type="molecule type" value="Genomic_DNA"/>
</dbReference>
<keyword evidence="1" id="KW-0560">Oxidoreductase</keyword>
<protein>
    <submittedName>
        <fullName evidence="1">Nitronate monooxygenase</fullName>
    </submittedName>
</protein>
<gene>
    <name evidence="1" type="ORF">G3I39_37820</name>
</gene>
<reference evidence="1 2" key="1">
    <citation type="submission" date="2020-01" db="EMBL/GenBank/DDBJ databases">
        <title>Insect and environment-associated Actinomycetes.</title>
        <authorList>
            <person name="Currrie C."/>
            <person name="Chevrette M."/>
            <person name="Carlson C."/>
            <person name="Stubbendieck R."/>
            <person name="Wendt-Pienkowski E."/>
        </authorList>
    </citation>
    <scope>NUCLEOTIDE SEQUENCE [LARGE SCALE GENOMIC DNA]</scope>
    <source>
        <strain evidence="1 2">SID14438</strain>
    </source>
</reference>
<sequence>RRAGTVTLTTATTPAEARAVERAGADAVIAQGVEAGGHQGTHRDAPEADGSGIGLLSLVAQVRETVSIPV</sequence>
<feature type="non-terminal residue" evidence="1">
    <location>
        <position position="70"/>
    </location>
</feature>
<proteinExistence type="predicted"/>
<evidence type="ECO:0000313" key="1">
    <source>
        <dbReference type="EMBL" id="NEB72795.1"/>
    </source>
</evidence>
<dbReference type="Proteomes" id="UP000471648">
    <property type="component" value="Unassembled WGS sequence"/>
</dbReference>
<comment type="caution">
    <text evidence="1">The sequence shown here is derived from an EMBL/GenBank/DDBJ whole genome shotgun (WGS) entry which is preliminary data.</text>
</comment>
<dbReference type="GO" id="GO:0018580">
    <property type="term" value="F:nitronate monooxygenase activity"/>
    <property type="evidence" value="ECO:0007669"/>
    <property type="project" value="TreeGrafter"/>
</dbReference>
<dbReference type="PANTHER" id="PTHR42747">
    <property type="entry name" value="NITRONATE MONOOXYGENASE-RELATED"/>
    <property type="match status" value="1"/>
</dbReference>
<dbReference type="RefSeq" id="WP_203681336.1">
    <property type="nucleotide sequence ID" value="NZ_JAAGME010001629.1"/>
</dbReference>
<dbReference type="InterPro" id="IPR013785">
    <property type="entry name" value="Aldolase_TIM"/>
</dbReference>